<dbReference type="SUPFAM" id="SSF54160">
    <property type="entry name" value="Chromo domain-like"/>
    <property type="match status" value="1"/>
</dbReference>
<evidence type="ECO:0000313" key="4">
    <source>
        <dbReference type="EMBL" id="KAL2070826.1"/>
    </source>
</evidence>
<accession>A0ABR4CLK0</accession>
<name>A0ABR4CLK0_9HELO</name>
<comment type="subunit">
    <text evidence="1">Component of the NuA4 histone acetyltransferase complex.</text>
</comment>
<organism evidence="4 5">
    <name type="scientific">Oculimacula yallundae</name>
    <dbReference type="NCBI Taxonomy" id="86028"/>
    <lineage>
        <taxon>Eukaryota</taxon>
        <taxon>Fungi</taxon>
        <taxon>Dikarya</taxon>
        <taxon>Ascomycota</taxon>
        <taxon>Pezizomycotina</taxon>
        <taxon>Leotiomycetes</taxon>
        <taxon>Helotiales</taxon>
        <taxon>Ploettnerulaceae</taxon>
        <taxon>Oculimacula</taxon>
    </lineage>
</organism>
<feature type="region of interest" description="Disordered" evidence="2">
    <location>
        <begin position="18"/>
        <end position="41"/>
    </location>
</feature>
<dbReference type="PROSITE" id="PS50013">
    <property type="entry name" value="CHROMO_2"/>
    <property type="match status" value="1"/>
</dbReference>
<feature type="domain" description="Chromo" evidence="3">
    <location>
        <begin position="39"/>
        <end position="99"/>
    </location>
</feature>
<evidence type="ECO:0000256" key="1">
    <source>
        <dbReference type="ARBA" id="ARBA00011353"/>
    </source>
</evidence>
<reference evidence="4 5" key="1">
    <citation type="journal article" date="2024" name="Commun. Biol.">
        <title>Comparative genomic analysis of thermophilic fungi reveals convergent evolutionary adaptations and gene losses.</title>
        <authorList>
            <person name="Steindorff A.S."/>
            <person name="Aguilar-Pontes M.V."/>
            <person name="Robinson A.J."/>
            <person name="Andreopoulos B."/>
            <person name="LaButti K."/>
            <person name="Kuo A."/>
            <person name="Mondo S."/>
            <person name="Riley R."/>
            <person name="Otillar R."/>
            <person name="Haridas S."/>
            <person name="Lipzen A."/>
            <person name="Grimwood J."/>
            <person name="Schmutz J."/>
            <person name="Clum A."/>
            <person name="Reid I.D."/>
            <person name="Moisan M.C."/>
            <person name="Butler G."/>
            <person name="Nguyen T.T.M."/>
            <person name="Dewar K."/>
            <person name="Conant G."/>
            <person name="Drula E."/>
            <person name="Henrissat B."/>
            <person name="Hansel C."/>
            <person name="Singer S."/>
            <person name="Hutchinson M.I."/>
            <person name="de Vries R.P."/>
            <person name="Natvig D.O."/>
            <person name="Powell A.J."/>
            <person name="Tsang A."/>
            <person name="Grigoriev I.V."/>
        </authorList>
    </citation>
    <scope>NUCLEOTIDE SEQUENCE [LARGE SCALE GENOMIC DNA]</scope>
    <source>
        <strain evidence="4 5">CBS 494.80</strain>
    </source>
</reference>
<dbReference type="Gene3D" id="2.40.50.40">
    <property type="match status" value="1"/>
</dbReference>
<sequence length="140" mass="16079">MASSNPQPAAIDYRLLLDDSSEEDDDSIASLETDDGQDHPPEKILAQFISKTGFIWYLVKWQDCPTLRSSWEGKELFDECPWILDSWQIELQSQAEGKSKALDVQAFNQAVLDVELAERQRRAIRRLKRKVNRVLSIVTD</sequence>
<dbReference type="InterPro" id="IPR000953">
    <property type="entry name" value="Chromo/chromo_shadow_dom"/>
</dbReference>
<evidence type="ECO:0000256" key="2">
    <source>
        <dbReference type="SAM" id="MobiDB-lite"/>
    </source>
</evidence>
<dbReference type="InterPro" id="IPR023780">
    <property type="entry name" value="Chromo_domain"/>
</dbReference>
<dbReference type="EMBL" id="JAZHXI010000006">
    <property type="protein sequence ID" value="KAL2070826.1"/>
    <property type="molecule type" value="Genomic_DNA"/>
</dbReference>
<dbReference type="Proteomes" id="UP001595075">
    <property type="component" value="Unassembled WGS sequence"/>
</dbReference>
<feature type="compositionally biased region" description="Acidic residues" evidence="2">
    <location>
        <begin position="19"/>
        <end position="35"/>
    </location>
</feature>
<evidence type="ECO:0000313" key="5">
    <source>
        <dbReference type="Proteomes" id="UP001595075"/>
    </source>
</evidence>
<gene>
    <name evidence="4" type="ORF">VTL71DRAFT_13852</name>
</gene>
<comment type="caution">
    <text evidence="4">The sequence shown here is derived from an EMBL/GenBank/DDBJ whole genome shotgun (WGS) entry which is preliminary data.</text>
</comment>
<dbReference type="CDD" id="cd00024">
    <property type="entry name" value="CD_CSD"/>
    <property type="match status" value="1"/>
</dbReference>
<keyword evidence="5" id="KW-1185">Reference proteome</keyword>
<dbReference type="Pfam" id="PF00385">
    <property type="entry name" value="Chromo"/>
    <property type="match status" value="1"/>
</dbReference>
<evidence type="ECO:0000259" key="3">
    <source>
        <dbReference type="PROSITE" id="PS50013"/>
    </source>
</evidence>
<protein>
    <recommendedName>
        <fullName evidence="3">Chromo domain-containing protein</fullName>
    </recommendedName>
</protein>
<dbReference type="InterPro" id="IPR016197">
    <property type="entry name" value="Chromo-like_dom_sf"/>
</dbReference>
<proteinExistence type="predicted"/>